<name>A0A6C0E181_9ZZZZ</name>
<reference evidence="2" key="1">
    <citation type="journal article" date="2020" name="Nature">
        <title>Giant virus diversity and host interactions through global metagenomics.</title>
        <authorList>
            <person name="Schulz F."/>
            <person name="Roux S."/>
            <person name="Paez-Espino D."/>
            <person name="Jungbluth S."/>
            <person name="Walsh D.A."/>
            <person name="Denef V.J."/>
            <person name="McMahon K.D."/>
            <person name="Konstantinidis K.T."/>
            <person name="Eloe-Fadrosh E.A."/>
            <person name="Kyrpides N.C."/>
            <person name="Woyke T."/>
        </authorList>
    </citation>
    <scope>NUCLEOTIDE SEQUENCE</scope>
    <source>
        <strain evidence="2">GVMAG-M-3300023179-114</strain>
    </source>
</reference>
<dbReference type="AlphaFoldDB" id="A0A6C0E181"/>
<dbReference type="Pfam" id="PF18922">
    <property type="entry name" value="DUF5672"/>
    <property type="match status" value="1"/>
</dbReference>
<sequence>MITQNIHVPHNFNSKIYLSLNYDLSHLSEDQAAYHYHYHGYYEKRKYTIVPDDFDYKIYLKLNPDIKADDEMEAMLHYANYGYYENRKYVNDYTDLNNTNDSYTLDFFEKYHTSLDDLKTHHKMKFRYICYKYIPYIRNITLPMIPEKSSYEAVLVEYRCFPHIEFIIRNNILKLGSQWCFTIVCGIANYDFMLNMCKTISQNINVIKTNYTNITVSEYSELLSNTFFWNLLTGKKILIYQEDSIIFKNNVDDFLYFDYIGAPWITGKNDNKLGVGNGGISLRTRDIMIQIIEMQSIHTTVFNTSTLEYMQQTNSTVPPEDVYFSKNMEDLKIGILSDRKSATKFSSESIFNVDSFAGHCFWISDPNWIKKIKKYNVIQFKPNYDLGILEHRGGWKYVLTSLKENFFFSKTSDIDFFDMIEHKFLWNKQFICTNKWCGIIHCTPKTPDYLKVVNLECMFENPNFITSLNSCIFIVTLSPYVTKYLKKKIKCDLNLDVPIYTLMHPVVAENIPLFSVDDFIMNENKLLIQVGQQLRKTTSIYRLNNIPYGKLWLTGTQDFYKIKGLFNKETLYLKLTPNDLNTPVLLHYTKTFEEYDLLLSKNVVFVDFFDAAANNTVLECIIRNTPIIVNKIEGIVDYLGDDYPLYYTHLGEVTSLLSITKITEAHNYLMRMDKTPFMINTFLKGLFDIVNKHCLQYH</sequence>
<accession>A0A6C0E181</accession>
<proteinExistence type="predicted"/>
<organism evidence="2">
    <name type="scientific">viral metagenome</name>
    <dbReference type="NCBI Taxonomy" id="1070528"/>
    <lineage>
        <taxon>unclassified sequences</taxon>
        <taxon>metagenomes</taxon>
        <taxon>organismal metagenomes</taxon>
    </lineage>
</organism>
<evidence type="ECO:0000259" key="1">
    <source>
        <dbReference type="Pfam" id="PF18922"/>
    </source>
</evidence>
<protein>
    <recommendedName>
        <fullName evidence="1">DUF5672 domain-containing protein</fullName>
    </recommendedName>
</protein>
<evidence type="ECO:0000313" key="2">
    <source>
        <dbReference type="EMBL" id="QHT22774.1"/>
    </source>
</evidence>
<feature type="domain" description="DUF5672" evidence="1">
    <location>
        <begin position="207"/>
        <end position="351"/>
    </location>
</feature>
<dbReference type="InterPro" id="IPR043729">
    <property type="entry name" value="DUF5672"/>
</dbReference>
<dbReference type="EMBL" id="MN739720">
    <property type="protein sequence ID" value="QHT22774.1"/>
    <property type="molecule type" value="Genomic_DNA"/>
</dbReference>